<dbReference type="Proteomes" id="UP001221566">
    <property type="component" value="Unassembled WGS sequence"/>
</dbReference>
<evidence type="ECO:0000313" key="2">
    <source>
        <dbReference type="Proteomes" id="UP001221566"/>
    </source>
</evidence>
<dbReference type="EMBL" id="JAQQKY010000015">
    <property type="protein sequence ID" value="MDC7692537.1"/>
    <property type="molecule type" value="Genomic_DNA"/>
</dbReference>
<name>A0ABT5I8M2_VOGIN</name>
<accession>A0ABT5I8M2</accession>
<protein>
    <submittedName>
        <fullName evidence="1">Uncharacterized protein</fullName>
    </submittedName>
</protein>
<gene>
    <name evidence="1" type="ORF">PQU93_17385</name>
</gene>
<keyword evidence="2" id="KW-1185">Reference proteome</keyword>
<sequence>MINYTNFATMLEHMSHQLDAVLRELDYEAVSDEINQSSAQLADTMRDCAVAIRKVAADKKRMSIVRVTLSDSEEPEVLGASIDEEQLEFLLNQQGALPVIDQHGNDHRLTFDMDGQTLVLLPPENDVTLNLLLSVTYSANDTPRDALVSNLEQVAQRGIGDGMLTGVTPAEVSDYTLSVF</sequence>
<evidence type="ECO:0000313" key="1">
    <source>
        <dbReference type="EMBL" id="MDC7692537.1"/>
    </source>
</evidence>
<dbReference type="RefSeq" id="WP_272804123.1">
    <property type="nucleotide sequence ID" value="NZ_JAQQKY010000015.1"/>
</dbReference>
<reference evidence="1 2" key="1">
    <citation type="submission" date="2023-01" db="EMBL/GenBank/DDBJ databases">
        <title>Novel species of the genus Vogesella isolated from rivers.</title>
        <authorList>
            <person name="Lu H."/>
        </authorList>
    </citation>
    <scope>NUCLEOTIDE SEQUENCE [LARGE SCALE GENOMIC DNA]</scope>
    <source>
        <strain evidence="1 2">SH7W</strain>
    </source>
</reference>
<comment type="caution">
    <text evidence="1">The sequence shown here is derived from an EMBL/GenBank/DDBJ whole genome shotgun (WGS) entry which is preliminary data.</text>
</comment>
<organism evidence="1 2">
    <name type="scientific">Vogesella indigofera</name>
    <name type="common">Pseudomonas indigofera</name>
    <dbReference type="NCBI Taxonomy" id="45465"/>
    <lineage>
        <taxon>Bacteria</taxon>
        <taxon>Pseudomonadati</taxon>
        <taxon>Pseudomonadota</taxon>
        <taxon>Betaproteobacteria</taxon>
        <taxon>Neisseriales</taxon>
        <taxon>Chromobacteriaceae</taxon>
        <taxon>Vogesella</taxon>
    </lineage>
</organism>
<proteinExistence type="predicted"/>